<reference evidence="1" key="2">
    <citation type="journal article" date="2015" name="Fish Shellfish Immunol.">
        <title>Early steps in the European eel (Anguilla anguilla)-Vibrio vulnificus interaction in the gills: Role of the RtxA13 toxin.</title>
        <authorList>
            <person name="Callol A."/>
            <person name="Pajuelo D."/>
            <person name="Ebbesson L."/>
            <person name="Teles M."/>
            <person name="MacKenzie S."/>
            <person name="Amaro C."/>
        </authorList>
    </citation>
    <scope>NUCLEOTIDE SEQUENCE</scope>
</reference>
<accession>A0A0E9XMZ1</accession>
<evidence type="ECO:0000313" key="1">
    <source>
        <dbReference type="EMBL" id="JAI03757.1"/>
    </source>
</evidence>
<name>A0A0E9XMZ1_ANGAN</name>
<proteinExistence type="predicted"/>
<dbReference type="AlphaFoldDB" id="A0A0E9XMZ1"/>
<reference evidence="1" key="1">
    <citation type="submission" date="2014-11" db="EMBL/GenBank/DDBJ databases">
        <authorList>
            <person name="Amaro Gonzalez C."/>
        </authorList>
    </citation>
    <scope>NUCLEOTIDE SEQUENCE</scope>
</reference>
<organism evidence="1">
    <name type="scientific">Anguilla anguilla</name>
    <name type="common">European freshwater eel</name>
    <name type="synonym">Muraena anguilla</name>
    <dbReference type="NCBI Taxonomy" id="7936"/>
    <lineage>
        <taxon>Eukaryota</taxon>
        <taxon>Metazoa</taxon>
        <taxon>Chordata</taxon>
        <taxon>Craniata</taxon>
        <taxon>Vertebrata</taxon>
        <taxon>Euteleostomi</taxon>
        <taxon>Actinopterygii</taxon>
        <taxon>Neopterygii</taxon>
        <taxon>Teleostei</taxon>
        <taxon>Anguilliformes</taxon>
        <taxon>Anguillidae</taxon>
        <taxon>Anguilla</taxon>
    </lineage>
</organism>
<sequence length="71" mass="7946">MSIKVRAWSILWRCSSVTCSTSAAFRTFLSRRSSISSLRTASETFSTNLGRILNRTSAMAQSGWKARVIEK</sequence>
<dbReference type="EMBL" id="GBXM01004821">
    <property type="protein sequence ID" value="JAI03757.1"/>
    <property type="molecule type" value="Transcribed_RNA"/>
</dbReference>
<protein>
    <submittedName>
        <fullName evidence="1">Uncharacterized protein</fullName>
    </submittedName>
</protein>